<reference evidence="8 9" key="1">
    <citation type="journal article" date="2014" name="Genome Announc.">
        <title>Draft genome sequence of the pathogenic fungus Scedosporium apiospermum.</title>
        <authorList>
            <person name="Vandeputte P."/>
            <person name="Ghamrawi S."/>
            <person name="Rechenmann M."/>
            <person name="Iltis A."/>
            <person name="Giraud S."/>
            <person name="Fleury M."/>
            <person name="Thornton C."/>
            <person name="Delhaes L."/>
            <person name="Meyer W."/>
            <person name="Papon N."/>
            <person name="Bouchara J.P."/>
        </authorList>
    </citation>
    <scope>NUCLEOTIDE SEQUENCE [LARGE SCALE GENOMIC DNA]</scope>
    <source>
        <strain evidence="8 9">IHEM 14462</strain>
    </source>
</reference>
<evidence type="ECO:0000256" key="6">
    <source>
        <dbReference type="ARBA" id="ARBA00035289"/>
    </source>
</evidence>
<gene>
    <name evidence="8" type="ORF">SAPIO_CDS7136</name>
</gene>
<dbReference type="PANTHER" id="PTHR21183">
    <property type="entry name" value="RIBOSOMAL PROTEIN L47, MITOCHONDRIAL-RELATED"/>
    <property type="match status" value="1"/>
</dbReference>
<dbReference type="InterPro" id="IPR038340">
    <property type="entry name" value="MRP-L47_sf"/>
</dbReference>
<dbReference type="EMBL" id="JOWA01000110">
    <property type="protein sequence ID" value="KEZ41080.1"/>
    <property type="molecule type" value="Genomic_DNA"/>
</dbReference>
<evidence type="ECO:0000256" key="5">
    <source>
        <dbReference type="ARBA" id="ARBA00023274"/>
    </source>
</evidence>
<dbReference type="VEuPathDB" id="FungiDB:SAPIO_CDS7136"/>
<organism evidence="8 9">
    <name type="scientific">Pseudallescheria apiosperma</name>
    <name type="common">Scedosporium apiospermum</name>
    <dbReference type="NCBI Taxonomy" id="563466"/>
    <lineage>
        <taxon>Eukaryota</taxon>
        <taxon>Fungi</taxon>
        <taxon>Dikarya</taxon>
        <taxon>Ascomycota</taxon>
        <taxon>Pezizomycotina</taxon>
        <taxon>Sordariomycetes</taxon>
        <taxon>Hypocreomycetidae</taxon>
        <taxon>Microascales</taxon>
        <taxon>Microascaceae</taxon>
        <taxon>Scedosporium</taxon>
    </lineage>
</organism>
<evidence type="ECO:0000256" key="4">
    <source>
        <dbReference type="ARBA" id="ARBA00023128"/>
    </source>
</evidence>
<dbReference type="RefSeq" id="XP_016640879.1">
    <property type="nucleotide sequence ID" value="XM_016789052.1"/>
</dbReference>
<dbReference type="Proteomes" id="UP000028545">
    <property type="component" value="Unassembled WGS sequence"/>
</dbReference>
<evidence type="ECO:0000256" key="1">
    <source>
        <dbReference type="ARBA" id="ARBA00004173"/>
    </source>
</evidence>
<evidence type="ECO:0000313" key="9">
    <source>
        <dbReference type="Proteomes" id="UP000028545"/>
    </source>
</evidence>
<dbReference type="GO" id="GO:0032543">
    <property type="term" value="P:mitochondrial translation"/>
    <property type="evidence" value="ECO:0007669"/>
    <property type="project" value="TreeGrafter"/>
</dbReference>
<dbReference type="OrthoDB" id="270763at2759"/>
<protein>
    <recommendedName>
        <fullName evidence="6">Large ribosomal subunit protein uL29m</fullName>
    </recommendedName>
    <alternativeName>
        <fullName evidence="7">54S ribosomal protein L4, mitochondrial</fullName>
    </alternativeName>
</protein>
<proteinExistence type="inferred from homology"/>
<dbReference type="InterPro" id="IPR010729">
    <property type="entry name" value="Ribosomal_uL29_mit"/>
</dbReference>
<evidence type="ECO:0000313" key="8">
    <source>
        <dbReference type="EMBL" id="KEZ41080.1"/>
    </source>
</evidence>
<dbReference type="OMA" id="YAHGRAW"/>
<keyword evidence="4" id="KW-0496">Mitochondrion</keyword>
<dbReference type="GO" id="GO:0005762">
    <property type="term" value="C:mitochondrial large ribosomal subunit"/>
    <property type="evidence" value="ECO:0007669"/>
    <property type="project" value="TreeGrafter"/>
</dbReference>
<dbReference type="Gene3D" id="6.10.330.20">
    <property type="match status" value="1"/>
</dbReference>
<dbReference type="GO" id="GO:0003735">
    <property type="term" value="F:structural constituent of ribosome"/>
    <property type="evidence" value="ECO:0007669"/>
    <property type="project" value="InterPro"/>
</dbReference>
<sequence length="243" mass="27686">MASLIATKPCIGRLLRPRELQLGATAITQPSVFAATRTFATTAPQCKRTKHSKTRDNNRFRGVSALRRTGLREPVSVSNVPLPKPVEFLPKIEVDPNHGLYAFFAGPDKLMNTPAEDREHGRAWSVEELRRKSWDDLQRLWWVCCRERNRISTADKERKRANMGFGAAESKNRDDAVKQTMKAIKHVLTERYYLWEDAYEIAKNDPEINLTGDGDVYVPLEDQEFFEEEEARAKSEAPKSAPA</sequence>
<dbReference type="KEGG" id="sapo:SAPIO_CDS7136"/>
<dbReference type="HOGENOM" id="CLU_063281_1_1_1"/>
<comment type="subcellular location">
    <subcellularLocation>
        <location evidence="1">Mitochondrion</location>
    </subcellularLocation>
</comment>
<keyword evidence="9" id="KW-1185">Reference proteome</keyword>
<comment type="similarity">
    <text evidence="2">Belongs to the universal ribosomal protein uL29 family.</text>
</comment>
<comment type="caution">
    <text evidence="8">The sequence shown here is derived from an EMBL/GenBank/DDBJ whole genome shotgun (WGS) entry which is preliminary data.</text>
</comment>
<keyword evidence="3 8" id="KW-0689">Ribosomal protein</keyword>
<evidence type="ECO:0000256" key="2">
    <source>
        <dbReference type="ARBA" id="ARBA00009254"/>
    </source>
</evidence>
<dbReference type="PANTHER" id="PTHR21183:SF18">
    <property type="entry name" value="LARGE RIBOSOMAL SUBUNIT PROTEIN UL29M"/>
    <property type="match status" value="1"/>
</dbReference>
<dbReference type="Pfam" id="PF06984">
    <property type="entry name" value="MRP-L47"/>
    <property type="match status" value="1"/>
</dbReference>
<name>A0A084G168_PSEDA</name>
<dbReference type="AlphaFoldDB" id="A0A084G168"/>
<keyword evidence="5" id="KW-0687">Ribonucleoprotein</keyword>
<dbReference type="GeneID" id="27726208"/>
<evidence type="ECO:0000256" key="7">
    <source>
        <dbReference type="ARBA" id="ARBA00035399"/>
    </source>
</evidence>
<accession>A0A084G168</accession>
<evidence type="ECO:0000256" key="3">
    <source>
        <dbReference type="ARBA" id="ARBA00022980"/>
    </source>
</evidence>